<dbReference type="Proteomes" id="UP000002516">
    <property type="component" value="Chromosome"/>
</dbReference>
<keyword evidence="3" id="KW-1185">Reference proteome</keyword>
<dbReference type="EMBL" id="AE009442">
    <property type="protein sequence ID" value="AAO28877.1"/>
    <property type="molecule type" value="Genomic_DNA"/>
</dbReference>
<accession>Q87CP8</accession>
<proteinExistence type="predicted"/>
<gene>
    <name evidence="2" type="ordered locus">PD_1016</name>
</gene>
<dbReference type="KEGG" id="xft:PD_1016"/>
<protein>
    <submittedName>
        <fullName evidence="2">Phage-related protein</fullName>
    </submittedName>
</protein>
<dbReference type="SMART" id="SM01040">
    <property type="entry name" value="Bro-N"/>
    <property type="match status" value="1"/>
</dbReference>
<dbReference type="PROSITE" id="PS51750">
    <property type="entry name" value="BRO_N"/>
    <property type="match status" value="1"/>
</dbReference>
<evidence type="ECO:0000313" key="3">
    <source>
        <dbReference type="Proteomes" id="UP000002516"/>
    </source>
</evidence>
<name>Q87CP8_XYLFT</name>
<evidence type="ECO:0000313" key="2">
    <source>
        <dbReference type="EMBL" id="AAO28877.1"/>
    </source>
</evidence>
<dbReference type="InterPro" id="IPR003497">
    <property type="entry name" value="BRO_N_domain"/>
</dbReference>
<dbReference type="Pfam" id="PF02498">
    <property type="entry name" value="Bro-N"/>
    <property type="match status" value="1"/>
</dbReference>
<dbReference type="HOGENOM" id="CLU_082434_0_0_6"/>
<dbReference type="AlphaFoldDB" id="Q87CP8"/>
<feature type="domain" description="Bro-N" evidence="1">
    <location>
        <begin position="89"/>
        <end position="203"/>
    </location>
</feature>
<sequence length="294" mass="32708">MSLTHIHRCGTVFGKECKNSVHSGTRIRKPCGFFTPARFYVGRAAAIQDPQGESCPPSMSGFLPSRHPQVRRVRTSLLCSSNDIGDVFMTQLPAAVCFSGKSLSIIDRDGTPYLSARELARALGYADERSVLRIYARRTDEFTEQMTCVVKLTPQGEQARDIRIFSPRGCHLVAMFARTSVAAAFRRWVLDVLEVLPSIRKTGSYTATGALVNDDVLYNIWFLCCHFKGLYEMSFENKIPQALSCLGARKMGGRLYTHLVDGMDGGVLRIEKALGPHMEQAAQKVMGNARRHIQ</sequence>
<evidence type="ECO:0000259" key="1">
    <source>
        <dbReference type="PROSITE" id="PS51750"/>
    </source>
</evidence>
<reference evidence="2 3" key="1">
    <citation type="journal article" date="2003" name="J. Bacteriol.">
        <title>Comparative analyses of the complete genome sequences of Pierce's disease and citrus variegated chlorosis strains of Xylella fastidiosa.</title>
        <authorList>
            <person name="Van Sluys M.A."/>
            <person name="de Oliveira M.C."/>
            <person name="Monteiro-Vitorello C.B."/>
            <person name="Miyaki C.Y."/>
            <person name="Furlan L.R."/>
            <person name="Camargo L.E."/>
            <person name="da Silva A.C."/>
            <person name="Moon D.H."/>
            <person name="Takita M.A."/>
            <person name="Lemos E.G."/>
            <person name="Machado M.A."/>
            <person name="Ferro M.I."/>
            <person name="da Silva F.R."/>
            <person name="Goldman M.H."/>
            <person name="Goldman G.H."/>
            <person name="Lemos M.V."/>
            <person name="El-Dorry H."/>
            <person name="Tsai S.M."/>
            <person name="Carrer H."/>
            <person name="Carraro D.M."/>
            <person name="de Oliveira R.C."/>
            <person name="Nunes L.R."/>
            <person name="Siqueira W.J."/>
            <person name="Coutinho L.L."/>
            <person name="Kimura E.T."/>
            <person name="Ferro E.S."/>
            <person name="Harakava R."/>
            <person name="Kuramae E.E."/>
            <person name="Marino C.L."/>
            <person name="Giglioti E."/>
            <person name="Abreu I.L."/>
            <person name="Alves L.M."/>
            <person name="do Amaral A.M."/>
            <person name="Baia G.S."/>
            <person name="Blanco S.R."/>
            <person name="Brito M.S."/>
            <person name="Cannavan F.S."/>
            <person name="Celestino A.V."/>
            <person name="da Cunha A.F."/>
            <person name="Fenille R.C."/>
            <person name="Ferro J.A."/>
            <person name="Formighieri E.F."/>
            <person name="Kishi L.T."/>
            <person name="Leoni S.G."/>
            <person name="Oliveira A.R."/>
            <person name="Rosa V.E.Jr."/>
            <person name="Sassaki F.T."/>
            <person name="Sena J.A."/>
            <person name="de Souza A.A."/>
            <person name="Truffi D."/>
            <person name="Tsukumo F."/>
            <person name="Yanai G.M."/>
            <person name="Zaros L.G."/>
            <person name="Civerolo E.L."/>
            <person name="Simpson A.J."/>
            <person name="Almeida N.F.Jr."/>
            <person name="Setubal J.C."/>
            <person name="Kitajima J.P."/>
        </authorList>
    </citation>
    <scope>NUCLEOTIDE SEQUENCE [LARGE SCALE GENOMIC DNA]</scope>
    <source>
        <strain evidence="3">Temecula1 / ATCC 700964</strain>
    </source>
</reference>
<organism evidence="2 3">
    <name type="scientific">Xylella fastidiosa (strain Temecula1 / ATCC 700964)</name>
    <dbReference type="NCBI Taxonomy" id="183190"/>
    <lineage>
        <taxon>Bacteria</taxon>
        <taxon>Pseudomonadati</taxon>
        <taxon>Pseudomonadota</taxon>
        <taxon>Gammaproteobacteria</taxon>
        <taxon>Lysobacterales</taxon>
        <taxon>Lysobacteraceae</taxon>
        <taxon>Xylella</taxon>
    </lineage>
</organism>